<protein>
    <submittedName>
        <fullName evidence="2">Uncharacterized protein</fullName>
    </submittedName>
</protein>
<comment type="caution">
    <text evidence="2">The sequence shown here is derived from an EMBL/GenBank/DDBJ whole genome shotgun (WGS) entry which is preliminary data.</text>
</comment>
<keyword evidence="3" id="KW-1185">Reference proteome</keyword>
<evidence type="ECO:0000313" key="3">
    <source>
        <dbReference type="Proteomes" id="UP001515480"/>
    </source>
</evidence>
<proteinExistence type="predicted"/>
<organism evidence="2 3">
    <name type="scientific">Prymnesium parvum</name>
    <name type="common">Toxic golden alga</name>
    <dbReference type="NCBI Taxonomy" id="97485"/>
    <lineage>
        <taxon>Eukaryota</taxon>
        <taxon>Haptista</taxon>
        <taxon>Haptophyta</taxon>
        <taxon>Prymnesiophyceae</taxon>
        <taxon>Prymnesiales</taxon>
        <taxon>Prymnesiaceae</taxon>
        <taxon>Prymnesium</taxon>
    </lineage>
</organism>
<reference evidence="2 3" key="1">
    <citation type="journal article" date="2024" name="Science">
        <title>Giant polyketide synthase enzymes in the biosynthesis of giant marine polyether toxins.</title>
        <authorList>
            <person name="Fallon T.R."/>
            <person name="Shende V.V."/>
            <person name="Wierzbicki I.H."/>
            <person name="Pendleton A.L."/>
            <person name="Watervoot N.F."/>
            <person name="Auber R.P."/>
            <person name="Gonzalez D.J."/>
            <person name="Wisecaver J.H."/>
            <person name="Moore B.S."/>
        </authorList>
    </citation>
    <scope>NUCLEOTIDE SEQUENCE [LARGE SCALE GENOMIC DNA]</scope>
    <source>
        <strain evidence="2 3">12B1</strain>
    </source>
</reference>
<gene>
    <name evidence="2" type="ORF">AB1Y20_016265</name>
</gene>
<evidence type="ECO:0000313" key="2">
    <source>
        <dbReference type="EMBL" id="KAL1496303.1"/>
    </source>
</evidence>
<dbReference type="AlphaFoldDB" id="A0AB34IEA3"/>
<feature type="chain" id="PRO_5044225246" evidence="1">
    <location>
        <begin position="18"/>
        <end position="149"/>
    </location>
</feature>
<keyword evidence="1" id="KW-0732">Signal</keyword>
<feature type="signal peptide" evidence="1">
    <location>
        <begin position="1"/>
        <end position="17"/>
    </location>
</feature>
<sequence>MRLSLLCLSLCAPPASAAFGNLDVSWQSEGKADAKAPKVTLDRPLAQFKPSSELRHSNLEGLQPRELASILEAMGGECAACGSVAAWASKVRHAVLELPNKRLKAELKRRGVKCEGCTQREQYVDLLLDCVHLPQVNADGYIFVGRTTG</sequence>
<dbReference type="Proteomes" id="UP001515480">
    <property type="component" value="Unassembled WGS sequence"/>
</dbReference>
<evidence type="ECO:0000256" key="1">
    <source>
        <dbReference type="SAM" id="SignalP"/>
    </source>
</evidence>
<accession>A0AB34IEA3</accession>
<name>A0AB34IEA3_PRYPA</name>
<dbReference type="EMBL" id="JBGBPQ010000029">
    <property type="protein sequence ID" value="KAL1496303.1"/>
    <property type="molecule type" value="Genomic_DNA"/>
</dbReference>